<feature type="domain" description="Solute-binding protein family 3/N-terminal" evidence="7">
    <location>
        <begin position="87"/>
        <end position="286"/>
    </location>
</feature>
<dbReference type="CDD" id="cd13403">
    <property type="entry name" value="MLTF-like"/>
    <property type="match status" value="1"/>
</dbReference>
<feature type="signal peptide" evidence="6">
    <location>
        <begin position="1"/>
        <end position="20"/>
    </location>
</feature>
<keyword evidence="3 6" id="KW-0732">Signal</keyword>
<dbReference type="Pfam" id="PF01464">
    <property type="entry name" value="SLT"/>
    <property type="match status" value="1"/>
</dbReference>
<proteinExistence type="inferred from homology"/>
<dbReference type="Pfam" id="PF00497">
    <property type="entry name" value="SBP_bac_3"/>
    <property type="match status" value="2"/>
</dbReference>
<dbReference type="AlphaFoldDB" id="A0A545U8Q7"/>
<accession>A0A545U8Q7</accession>
<evidence type="ECO:0000256" key="3">
    <source>
        <dbReference type="ARBA" id="ARBA00022729"/>
    </source>
</evidence>
<dbReference type="CDD" id="cd01009">
    <property type="entry name" value="PBP2_YfhD_N"/>
    <property type="match status" value="1"/>
</dbReference>
<dbReference type="PROSITE" id="PS51257">
    <property type="entry name" value="PROKAR_LIPOPROTEIN"/>
    <property type="match status" value="1"/>
</dbReference>
<dbReference type="SUPFAM" id="SSF53850">
    <property type="entry name" value="Periplasmic binding protein-like II"/>
    <property type="match status" value="2"/>
</dbReference>
<organism evidence="8 9">
    <name type="scientific">Aliikangiella coralliicola</name>
    <dbReference type="NCBI Taxonomy" id="2592383"/>
    <lineage>
        <taxon>Bacteria</taxon>
        <taxon>Pseudomonadati</taxon>
        <taxon>Pseudomonadota</taxon>
        <taxon>Gammaproteobacteria</taxon>
        <taxon>Oceanospirillales</taxon>
        <taxon>Pleioneaceae</taxon>
        <taxon>Aliikangiella</taxon>
    </lineage>
</organism>
<evidence type="ECO:0000256" key="2">
    <source>
        <dbReference type="ARBA" id="ARBA00010333"/>
    </source>
</evidence>
<dbReference type="InterPro" id="IPR023346">
    <property type="entry name" value="Lysozyme-like_dom_sf"/>
</dbReference>
<comment type="similarity">
    <text evidence="2">Belongs to the bacterial solute-binding protein 3 family.</text>
</comment>
<feature type="chain" id="PRO_5021854001" evidence="6">
    <location>
        <begin position="21"/>
        <end position="707"/>
    </location>
</feature>
<dbReference type="SUPFAM" id="SSF53955">
    <property type="entry name" value="Lysozyme-like"/>
    <property type="match status" value="1"/>
</dbReference>
<evidence type="ECO:0000256" key="1">
    <source>
        <dbReference type="ARBA" id="ARBA00004339"/>
    </source>
</evidence>
<keyword evidence="4" id="KW-0472">Membrane</keyword>
<evidence type="ECO:0000256" key="6">
    <source>
        <dbReference type="SAM" id="SignalP"/>
    </source>
</evidence>
<reference evidence="8 9" key="1">
    <citation type="submission" date="2019-07" db="EMBL/GenBank/DDBJ databases">
        <title>Draft genome for Aliikangiella sp. M105.</title>
        <authorList>
            <person name="Wang G."/>
        </authorList>
    </citation>
    <scope>NUCLEOTIDE SEQUENCE [LARGE SCALE GENOMIC DNA]</scope>
    <source>
        <strain evidence="8 9">M105</strain>
    </source>
</reference>
<dbReference type="PANTHER" id="PTHR35936">
    <property type="entry name" value="MEMBRANE-BOUND LYTIC MUREIN TRANSGLYCOSYLASE F"/>
    <property type="match status" value="1"/>
</dbReference>
<keyword evidence="9" id="KW-1185">Reference proteome</keyword>
<dbReference type="Gene3D" id="3.40.190.10">
    <property type="entry name" value="Periplasmic binding protein-like II"/>
    <property type="match status" value="4"/>
</dbReference>
<dbReference type="OrthoDB" id="9815002at2"/>
<protein>
    <submittedName>
        <fullName evidence="8">Transporter substrate-binding domain-containing protein</fullName>
    </submittedName>
</protein>
<evidence type="ECO:0000259" key="7">
    <source>
        <dbReference type="SMART" id="SM00062"/>
    </source>
</evidence>
<evidence type="ECO:0000256" key="5">
    <source>
        <dbReference type="SAM" id="MobiDB-lite"/>
    </source>
</evidence>
<sequence>MIRKTALAILFLFVLCSCDAENNSSPGEEAQQTATHANPNQVPTQGSDSIPDTISIPNTLRSWSEIRQSGIIRALKLQWEDEESLPRSGSTSLYHTELLSQFATENDLTIQWVKVPNLKQMFQALSAFEADIIPRHLTVTAERQKHMGFTHPLVQDKEVLISAKATENNLADRSIKVSVPSNTAYIESVKKHYPNWEITTLEQSLNSEEIADAIVRGEFEFSVLDGLSVNTLTRYRNDIVPVLELPGLKQLAWAVNRENQSLLDKLNQFIAEHHISQLIDQDRTHDLDRIKEKHLPLRVITRNSPETYFLWRGELMGFEYELIRAFAKRHKLRLEIIVAENYQQMVGLLNQGKADLIAAGLSRTDERKTDLTFSIRYNRVSEKLVAHKDGGTISNYEDLKGREISVRKTSAFWSTAQKLAQDYGVKVKAADEDMSTELLIGQVASKNIDLTIADSNLISIEESFRDNIVTPLTLKENVPYAYAVRKNNPKLLSALNEFVRKEYRGTFYNVVKNKYFSNKKRQKKHIEERITSTSTLSPFDAQVKNKSREYQFDWRLIVSQMYQESRFNPKARSAAGAQGLMQVLPRTAKEMGYFDLTNPDQSIAAGVQYLDWTRSRFSKNLPIEERVLFALAAYNAGYGHVKDAQRLAEKMNLRTDKWFNHVEKAMLLLQQPKYYKQARFGYCRGSEPVNYVRNIHQRYLSYIDIVQ</sequence>
<dbReference type="EMBL" id="VIKS01000011">
    <property type="protein sequence ID" value="TQV85854.1"/>
    <property type="molecule type" value="Genomic_DNA"/>
</dbReference>
<feature type="region of interest" description="Disordered" evidence="5">
    <location>
        <begin position="24"/>
        <end position="51"/>
    </location>
</feature>
<dbReference type="Gene3D" id="1.10.530.10">
    <property type="match status" value="1"/>
</dbReference>
<comment type="subcellular location">
    <subcellularLocation>
        <location evidence="1">Cell outer membrane</location>
        <topology evidence="1">Peripheral membrane protein</topology>
    </subcellularLocation>
</comment>
<dbReference type="GO" id="GO:0009279">
    <property type="term" value="C:cell outer membrane"/>
    <property type="evidence" value="ECO:0007669"/>
    <property type="project" value="UniProtKB-SubCell"/>
</dbReference>
<keyword evidence="4" id="KW-0998">Cell outer membrane</keyword>
<evidence type="ECO:0000256" key="4">
    <source>
        <dbReference type="ARBA" id="ARBA00023237"/>
    </source>
</evidence>
<name>A0A545U8Q7_9GAMM</name>
<feature type="domain" description="Solute-binding protein family 3/N-terminal" evidence="7">
    <location>
        <begin position="296"/>
        <end position="519"/>
    </location>
</feature>
<dbReference type="InterPro" id="IPR001638">
    <property type="entry name" value="Solute-binding_3/MltF_N"/>
</dbReference>
<dbReference type="SMART" id="SM00062">
    <property type="entry name" value="PBPb"/>
    <property type="match status" value="2"/>
</dbReference>
<gene>
    <name evidence="8" type="ORF">FLL46_18185</name>
</gene>
<evidence type="ECO:0000313" key="9">
    <source>
        <dbReference type="Proteomes" id="UP000315439"/>
    </source>
</evidence>
<evidence type="ECO:0000313" key="8">
    <source>
        <dbReference type="EMBL" id="TQV85854.1"/>
    </source>
</evidence>
<dbReference type="RefSeq" id="WP_142932773.1">
    <property type="nucleotide sequence ID" value="NZ_ML660167.1"/>
</dbReference>
<dbReference type="InterPro" id="IPR008258">
    <property type="entry name" value="Transglycosylase_SLT_dom_1"/>
</dbReference>
<dbReference type="Proteomes" id="UP000315439">
    <property type="component" value="Unassembled WGS sequence"/>
</dbReference>
<comment type="caution">
    <text evidence="8">The sequence shown here is derived from an EMBL/GenBank/DDBJ whole genome shotgun (WGS) entry which is preliminary data.</text>
</comment>